<dbReference type="EMBL" id="WBKB01000008">
    <property type="protein sequence ID" value="KAB1641672.1"/>
    <property type="molecule type" value="Genomic_DNA"/>
</dbReference>
<proteinExistence type="inferred from homology"/>
<keyword evidence="6" id="KW-0479">Metal-binding</keyword>
<evidence type="ECO:0000256" key="3">
    <source>
        <dbReference type="ARBA" id="ARBA00019010"/>
    </source>
</evidence>
<keyword evidence="12" id="KW-0808">Transferase</keyword>
<gene>
    <name evidence="12" type="primary">tsaE</name>
    <name evidence="12" type="ORF">F8O05_12040</name>
</gene>
<keyword evidence="5" id="KW-0819">tRNA processing</keyword>
<evidence type="ECO:0000313" key="13">
    <source>
        <dbReference type="Proteomes" id="UP000433493"/>
    </source>
</evidence>
<evidence type="ECO:0000256" key="1">
    <source>
        <dbReference type="ARBA" id="ARBA00004496"/>
    </source>
</evidence>
<dbReference type="Proteomes" id="UP000433493">
    <property type="component" value="Unassembled WGS sequence"/>
</dbReference>
<dbReference type="SUPFAM" id="SSF52540">
    <property type="entry name" value="P-loop containing nucleoside triphosphate hydrolases"/>
    <property type="match status" value="1"/>
</dbReference>
<dbReference type="OrthoDB" id="9800307at2"/>
<comment type="function">
    <text evidence="10">Required for the formation of a threonylcarbamoyl group on adenosine at position 37 (t(6)A37) in tRNAs that read codons beginning with adenine. Is involved in the transfer of the threonylcarbamoyl moiety of threonylcarbamoyl-AMP (TC-AMP) to the N6 group of A37, together with TsaD and TsaB. TsaE seems to play an indirect role in the t(6)A biosynthesis pathway, possibly in regulating the core enzymatic function of TsaD.</text>
</comment>
<keyword evidence="13" id="KW-1185">Reference proteome</keyword>
<dbReference type="Pfam" id="PF02367">
    <property type="entry name" value="TsaE"/>
    <property type="match status" value="1"/>
</dbReference>
<comment type="subcellular location">
    <subcellularLocation>
        <location evidence="1">Cytoplasm</location>
    </subcellularLocation>
</comment>
<comment type="caution">
    <text evidence="12">The sequence shown here is derived from an EMBL/GenBank/DDBJ whole genome shotgun (WGS) entry which is preliminary data.</text>
</comment>
<dbReference type="GO" id="GO:0005524">
    <property type="term" value="F:ATP binding"/>
    <property type="evidence" value="ECO:0007669"/>
    <property type="project" value="UniProtKB-KW"/>
</dbReference>
<evidence type="ECO:0000256" key="4">
    <source>
        <dbReference type="ARBA" id="ARBA00022490"/>
    </source>
</evidence>
<evidence type="ECO:0000256" key="9">
    <source>
        <dbReference type="ARBA" id="ARBA00022842"/>
    </source>
</evidence>
<reference evidence="12 13" key="1">
    <citation type="submission" date="2019-09" db="EMBL/GenBank/DDBJ databases">
        <title>Phylogeny of genus Pseudoclavibacter and closely related genus.</title>
        <authorList>
            <person name="Li Y."/>
        </authorList>
    </citation>
    <scope>NUCLEOTIDE SEQUENCE [LARGE SCALE GENOMIC DNA]</scope>
    <source>
        <strain evidence="12 13">KCTC 13959</strain>
    </source>
</reference>
<evidence type="ECO:0000256" key="10">
    <source>
        <dbReference type="ARBA" id="ARBA00024908"/>
    </source>
</evidence>
<evidence type="ECO:0000256" key="6">
    <source>
        <dbReference type="ARBA" id="ARBA00022723"/>
    </source>
</evidence>
<sequence length="173" mass="17870">MSEVTGSIRTAADMEAFGERLASQLRAGDVLVLTGPLGAGKTTLVRGLGAALGVRGTVASPTFVIARTHPSVSGGPALIHVDAYRLGSALELDDLDLDFEASVTVIEWGSEFVSAIADSWLEIVIGRPRAGDAAGAGAGAEAHEDEADEPRRVLLRGTGQRWADAPLDAILTP</sequence>
<protein>
    <recommendedName>
        <fullName evidence="3">tRNA threonylcarbamoyladenosine biosynthesis protein TsaE</fullName>
    </recommendedName>
    <alternativeName>
        <fullName evidence="11">t(6)A37 threonylcarbamoyladenosine biosynthesis protein TsaE</fullName>
    </alternativeName>
</protein>
<keyword evidence="4" id="KW-0963">Cytoplasm</keyword>
<evidence type="ECO:0000256" key="2">
    <source>
        <dbReference type="ARBA" id="ARBA00007599"/>
    </source>
</evidence>
<dbReference type="NCBIfam" id="TIGR00150">
    <property type="entry name" value="T6A_YjeE"/>
    <property type="match status" value="1"/>
</dbReference>
<dbReference type="GO" id="GO:0016740">
    <property type="term" value="F:transferase activity"/>
    <property type="evidence" value="ECO:0007669"/>
    <property type="project" value="UniProtKB-KW"/>
</dbReference>
<dbReference type="PANTHER" id="PTHR33540:SF2">
    <property type="entry name" value="TRNA THREONYLCARBAMOYLADENOSINE BIOSYNTHESIS PROTEIN TSAE"/>
    <property type="match status" value="1"/>
</dbReference>
<evidence type="ECO:0000256" key="5">
    <source>
        <dbReference type="ARBA" id="ARBA00022694"/>
    </source>
</evidence>
<dbReference type="GO" id="GO:0005737">
    <property type="term" value="C:cytoplasm"/>
    <property type="evidence" value="ECO:0007669"/>
    <property type="project" value="UniProtKB-SubCell"/>
</dbReference>
<accession>A0A7J5BB38</accession>
<dbReference type="PANTHER" id="PTHR33540">
    <property type="entry name" value="TRNA THREONYLCARBAMOYLADENOSINE BIOSYNTHESIS PROTEIN TSAE"/>
    <property type="match status" value="1"/>
</dbReference>
<dbReference type="GO" id="GO:0002949">
    <property type="term" value="P:tRNA threonylcarbamoyladenosine modification"/>
    <property type="evidence" value="ECO:0007669"/>
    <property type="project" value="InterPro"/>
</dbReference>
<evidence type="ECO:0000256" key="7">
    <source>
        <dbReference type="ARBA" id="ARBA00022741"/>
    </source>
</evidence>
<dbReference type="AlphaFoldDB" id="A0A7J5BB38"/>
<dbReference type="GO" id="GO:0046872">
    <property type="term" value="F:metal ion binding"/>
    <property type="evidence" value="ECO:0007669"/>
    <property type="project" value="UniProtKB-KW"/>
</dbReference>
<dbReference type="InterPro" id="IPR027417">
    <property type="entry name" value="P-loop_NTPase"/>
</dbReference>
<organism evidence="12 13">
    <name type="scientific">Gulosibacter chungangensis</name>
    <dbReference type="NCBI Taxonomy" id="979746"/>
    <lineage>
        <taxon>Bacteria</taxon>
        <taxon>Bacillati</taxon>
        <taxon>Actinomycetota</taxon>
        <taxon>Actinomycetes</taxon>
        <taxon>Micrococcales</taxon>
        <taxon>Microbacteriaceae</taxon>
        <taxon>Gulosibacter</taxon>
    </lineage>
</organism>
<evidence type="ECO:0000313" key="12">
    <source>
        <dbReference type="EMBL" id="KAB1641672.1"/>
    </source>
</evidence>
<dbReference type="RefSeq" id="WP_158052991.1">
    <property type="nucleotide sequence ID" value="NZ_WBKB01000008.1"/>
</dbReference>
<keyword evidence="8" id="KW-0067">ATP-binding</keyword>
<name>A0A7J5BB38_9MICO</name>
<dbReference type="Gene3D" id="3.40.50.300">
    <property type="entry name" value="P-loop containing nucleotide triphosphate hydrolases"/>
    <property type="match status" value="1"/>
</dbReference>
<keyword evidence="7" id="KW-0547">Nucleotide-binding</keyword>
<dbReference type="InterPro" id="IPR003442">
    <property type="entry name" value="T6A_TsaE"/>
</dbReference>
<evidence type="ECO:0000256" key="11">
    <source>
        <dbReference type="ARBA" id="ARBA00032441"/>
    </source>
</evidence>
<comment type="similarity">
    <text evidence="2">Belongs to the TsaE family.</text>
</comment>
<keyword evidence="9" id="KW-0460">Magnesium</keyword>
<evidence type="ECO:0000256" key="8">
    <source>
        <dbReference type="ARBA" id="ARBA00022840"/>
    </source>
</evidence>